<protein>
    <submittedName>
        <fullName evidence="2">Uncharacterized protein</fullName>
    </submittedName>
</protein>
<evidence type="ECO:0000256" key="1">
    <source>
        <dbReference type="SAM" id="MobiDB-lite"/>
    </source>
</evidence>
<evidence type="ECO:0000313" key="3">
    <source>
        <dbReference type="Proteomes" id="UP001079430"/>
    </source>
</evidence>
<keyword evidence="3" id="KW-1185">Reference proteome</keyword>
<dbReference type="RefSeq" id="WP_269274926.1">
    <property type="nucleotide sequence ID" value="NZ_JAPVOI010000002.1"/>
</dbReference>
<proteinExistence type="predicted"/>
<evidence type="ECO:0000313" key="2">
    <source>
        <dbReference type="EMBL" id="MCZ4088842.1"/>
    </source>
</evidence>
<feature type="region of interest" description="Disordered" evidence="1">
    <location>
        <begin position="26"/>
        <end position="47"/>
    </location>
</feature>
<comment type="caution">
    <text evidence="2">The sequence shown here is derived from an EMBL/GenBank/DDBJ whole genome shotgun (WGS) entry which is preliminary data.</text>
</comment>
<reference evidence="2" key="1">
    <citation type="submission" date="2022-10" db="EMBL/GenBank/DDBJ databases">
        <title>Whole genome sequencing of three plant growth promoting bacteria isolated from Vachellia tortilis subsp. raddiana in Morocco.</title>
        <authorList>
            <person name="Hnini M."/>
            <person name="Zouagui R."/>
            <person name="Zouagui H."/>
            <person name="Chemao Elfihri M.-W."/>
            <person name="Ibrahimi A."/>
            <person name="Sbabou L."/>
            <person name="Aurag J."/>
        </authorList>
    </citation>
    <scope>NUCLEOTIDE SEQUENCE</scope>
    <source>
        <strain evidence="2">LMR678</strain>
    </source>
</reference>
<dbReference type="EMBL" id="JAPVOI010000002">
    <property type="protein sequence ID" value="MCZ4088842.1"/>
    <property type="molecule type" value="Genomic_DNA"/>
</dbReference>
<name>A0ABT4KCY2_9HYPH</name>
<sequence>MCEISGGTMILSACGRILPAAHGAAGESQAHVRLPFASGDRENAGTT</sequence>
<accession>A0ABT4KCY2</accession>
<dbReference type="Proteomes" id="UP001079430">
    <property type="component" value="Unassembled WGS sequence"/>
</dbReference>
<organism evidence="2 3">
    <name type="scientific">Sinorhizobium psoraleae</name>
    <dbReference type="NCBI Taxonomy" id="520838"/>
    <lineage>
        <taxon>Bacteria</taxon>
        <taxon>Pseudomonadati</taxon>
        <taxon>Pseudomonadota</taxon>
        <taxon>Alphaproteobacteria</taxon>
        <taxon>Hyphomicrobiales</taxon>
        <taxon>Rhizobiaceae</taxon>
        <taxon>Sinorhizobium/Ensifer group</taxon>
        <taxon>Sinorhizobium</taxon>
    </lineage>
</organism>
<gene>
    <name evidence="2" type="ORF">O3W52_01770</name>
</gene>